<dbReference type="SUPFAM" id="SSF46565">
    <property type="entry name" value="Chaperone J-domain"/>
    <property type="match status" value="1"/>
</dbReference>
<proteinExistence type="predicted"/>
<evidence type="ECO:0000256" key="1">
    <source>
        <dbReference type="SAM" id="MobiDB-lite"/>
    </source>
</evidence>
<protein>
    <submittedName>
        <fullName evidence="3">DnaJ-like protein subfamily C member 14</fullName>
    </submittedName>
</protein>
<dbReference type="CDD" id="cd06257">
    <property type="entry name" value="DnaJ"/>
    <property type="match status" value="1"/>
</dbReference>
<dbReference type="PRINTS" id="PR00625">
    <property type="entry name" value="JDOMAIN"/>
</dbReference>
<organism evidence="3 4">
    <name type="scientific">Heterocephalus glaber</name>
    <name type="common">Naked mole rat</name>
    <dbReference type="NCBI Taxonomy" id="10181"/>
    <lineage>
        <taxon>Eukaryota</taxon>
        <taxon>Metazoa</taxon>
        <taxon>Chordata</taxon>
        <taxon>Craniata</taxon>
        <taxon>Vertebrata</taxon>
        <taxon>Euteleostomi</taxon>
        <taxon>Mammalia</taxon>
        <taxon>Eutheria</taxon>
        <taxon>Euarchontoglires</taxon>
        <taxon>Glires</taxon>
        <taxon>Rodentia</taxon>
        <taxon>Hystricomorpha</taxon>
        <taxon>Bathyergidae</taxon>
        <taxon>Heterocephalus</taxon>
    </lineage>
</organism>
<dbReference type="InParanoid" id="G5BJP8"/>
<dbReference type="InterPro" id="IPR001623">
    <property type="entry name" value="DnaJ_domain"/>
</dbReference>
<dbReference type="InterPro" id="IPR036869">
    <property type="entry name" value="J_dom_sf"/>
</dbReference>
<dbReference type="PANTHER" id="PTHR44665:SF1">
    <property type="entry name" value="DNAJ HOMOLOG SUBFAMILY C MEMBER 14"/>
    <property type="match status" value="1"/>
</dbReference>
<feature type="domain" description="J" evidence="2">
    <location>
        <begin position="221"/>
        <end position="283"/>
    </location>
</feature>
<dbReference type="Pfam" id="PF00226">
    <property type="entry name" value="DnaJ"/>
    <property type="match status" value="1"/>
</dbReference>
<dbReference type="EMBL" id="JH170664">
    <property type="protein sequence ID" value="EHB09509.1"/>
    <property type="molecule type" value="Genomic_DNA"/>
</dbReference>
<feature type="compositionally biased region" description="Basic and acidic residues" evidence="1">
    <location>
        <begin position="28"/>
        <end position="40"/>
    </location>
</feature>
<evidence type="ECO:0000313" key="4">
    <source>
        <dbReference type="Proteomes" id="UP000006813"/>
    </source>
</evidence>
<dbReference type="SMART" id="SM00271">
    <property type="entry name" value="DnaJ"/>
    <property type="match status" value="1"/>
</dbReference>
<dbReference type="Gene3D" id="1.10.287.110">
    <property type="entry name" value="DnaJ domain"/>
    <property type="match status" value="1"/>
</dbReference>
<evidence type="ECO:0000313" key="3">
    <source>
        <dbReference type="EMBL" id="EHB09509.1"/>
    </source>
</evidence>
<reference evidence="3 4" key="1">
    <citation type="journal article" date="2011" name="Nature">
        <title>Genome sequencing reveals insights into physiology and longevity of the naked mole rat.</title>
        <authorList>
            <person name="Kim E.B."/>
            <person name="Fang X."/>
            <person name="Fushan A.A."/>
            <person name="Huang Z."/>
            <person name="Lobanov A.V."/>
            <person name="Han L."/>
            <person name="Marino S.M."/>
            <person name="Sun X."/>
            <person name="Turanov A.A."/>
            <person name="Yang P."/>
            <person name="Yim S.H."/>
            <person name="Zhao X."/>
            <person name="Kasaikina M.V."/>
            <person name="Stoletzki N."/>
            <person name="Peng C."/>
            <person name="Polak P."/>
            <person name="Xiong Z."/>
            <person name="Kiezun A."/>
            <person name="Zhu Y."/>
            <person name="Chen Y."/>
            <person name="Kryukov G.V."/>
            <person name="Zhang Q."/>
            <person name="Peshkin L."/>
            <person name="Yang L."/>
            <person name="Bronson R.T."/>
            <person name="Buffenstein R."/>
            <person name="Wang B."/>
            <person name="Han C."/>
            <person name="Li Q."/>
            <person name="Chen L."/>
            <person name="Zhao W."/>
            <person name="Sunyaev S.R."/>
            <person name="Park T.J."/>
            <person name="Zhang G."/>
            <person name="Wang J."/>
            <person name="Gladyshev V.N."/>
        </authorList>
    </citation>
    <scope>NUCLEOTIDE SEQUENCE [LARGE SCALE GENOMIC DNA]</scope>
</reference>
<dbReference type="PANTHER" id="PTHR44665">
    <property type="entry name" value="DNAJ HOMOLOG SUBFAMILY C MEMBER 14"/>
    <property type="match status" value="1"/>
</dbReference>
<dbReference type="GO" id="GO:0050780">
    <property type="term" value="F:dopamine receptor binding"/>
    <property type="evidence" value="ECO:0007669"/>
    <property type="project" value="TreeGrafter"/>
</dbReference>
<accession>G5BJP8</accession>
<evidence type="ECO:0000259" key="2">
    <source>
        <dbReference type="PROSITE" id="PS50076"/>
    </source>
</evidence>
<name>G5BJP8_HETGA</name>
<feature type="compositionally biased region" description="Polar residues" evidence="1">
    <location>
        <begin position="41"/>
        <end position="52"/>
    </location>
</feature>
<gene>
    <name evidence="3" type="ORF">GW7_19871</name>
</gene>
<dbReference type="AlphaFoldDB" id="G5BJP8"/>
<dbReference type="Proteomes" id="UP000006813">
    <property type="component" value="Unassembled WGS sequence"/>
</dbReference>
<feature type="region of interest" description="Disordered" evidence="1">
    <location>
        <begin position="1"/>
        <end position="82"/>
    </location>
</feature>
<dbReference type="PROSITE" id="PS50076">
    <property type="entry name" value="DNAJ_2"/>
    <property type="match status" value="1"/>
</dbReference>
<sequence>MDPEPPGEEEDPDQSEASSEEESGVDQELSKSEAVYHEDGNSSFLSIPSGCNCQGVPGIPQGPYSEGGDGSSSNVCHHCMSPTMGEDEELEKKYDDEEPLKFPSEFSWVSSRKKPPPPFLLTKEDNQRRVDAEIPGPLVNIGWAGNKVRQISAEHCFTLLRDRPQQQLVRIVQWCWLELLWFKQRTNSQGNTPVASGQYCQPEEEVARLLTMAGVLEDELNPFHVVGVEATASDTELKKAYRQLAVMVHPDKNHHPQAEEAFEVLRAAWDIVSNPERLKYEMK</sequence>
<feature type="compositionally biased region" description="Acidic residues" evidence="1">
    <location>
        <begin position="1"/>
        <end position="25"/>
    </location>
</feature>
<dbReference type="InterPro" id="IPR052317">
    <property type="entry name" value="Viral_replicn-host_int_reg"/>
</dbReference>